<feature type="compositionally biased region" description="Low complexity" evidence="8">
    <location>
        <begin position="259"/>
        <end position="302"/>
    </location>
</feature>
<evidence type="ECO:0000259" key="10">
    <source>
        <dbReference type="PROSITE" id="PS51194"/>
    </source>
</evidence>
<feature type="compositionally biased region" description="Acidic residues" evidence="8">
    <location>
        <begin position="348"/>
        <end position="390"/>
    </location>
</feature>
<feature type="region of interest" description="Disordered" evidence="8">
    <location>
        <begin position="747"/>
        <end position="768"/>
    </location>
</feature>
<evidence type="ECO:0000256" key="3">
    <source>
        <dbReference type="ARBA" id="ARBA00022741"/>
    </source>
</evidence>
<dbReference type="FunFam" id="3.40.50.300:FF:000637">
    <property type="entry name" value="ATP-dependent RNA helicase DHX37/DHR1"/>
    <property type="match status" value="1"/>
</dbReference>
<comment type="similarity">
    <text evidence="1">Belongs to the DEAD box helicase family. DEAH subfamily.</text>
</comment>
<keyword evidence="5" id="KW-0347">Helicase</keyword>
<reference evidence="11 12" key="1">
    <citation type="journal article" date="2012" name="Eukaryot. Cell">
        <title>Draft genome sequence of CBS 2479, the standard type strain of Trichosporon asahii.</title>
        <authorList>
            <person name="Yang R.Y."/>
            <person name="Li H.T."/>
            <person name="Zhu H."/>
            <person name="Zhou G.P."/>
            <person name="Wang M."/>
            <person name="Wang L."/>
        </authorList>
    </citation>
    <scope>NUCLEOTIDE SEQUENCE [LARGE SCALE GENOMIC DNA]</scope>
    <source>
        <strain evidence="12">ATCC 90039 / CBS 2479 / JCM 2466 / KCTC 7840 / NCYC 2677 / UAMH 7654</strain>
    </source>
</reference>
<evidence type="ECO:0000259" key="9">
    <source>
        <dbReference type="PROSITE" id="PS51192"/>
    </source>
</evidence>
<evidence type="ECO:0000256" key="2">
    <source>
        <dbReference type="ARBA" id="ARBA00012552"/>
    </source>
</evidence>
<dbReference type="HOGENOM" id="CLU_001832_0_2_1"/>
<dbReference type="InterPro" id="IPR011545">
    <property type="entry name" value="DEAD/DEAH_box_helicase_dom"/>
</dbReference>
<keyword evidence="4" id="KW-0378">Hydrolase</keyword>
<organism evidence="11 12">
    <name type="scientific">Trichosporon asahii var. asahii (strain ATCC 90039 / CBS 2479 / JCM 2466 / KCTC 7840 / NBRC 103889/ NCYC 2677 / UAMH 7654)</name>
    <name type="common">Yeast</name>
    <dbReference type="NCBI Taxonomy" id="1186058"/>
    <lineage>
        <taxon>Eukaryota</taxon>
        <taxon>Fungi</taxon>
        <taxon>Dikarya</taxon>
        <taxon>Basidiomycota</taxon>
        <taxon>Agaricomycotina</taxon>
        <taxon>Tremellomycetes</taxon>
        <taxon>Trichosporonales</taxon>
        <taxon>Trichosporonaceae</taxon>
        <taxon>Trichosporon</taxon>
    </lineage>
</organism>
<dbReference type="GO" id="GO:1990904">
    <property type="term" value="C:ribonucleoprotein complex"/>
    <property type="evidence" value="ECO:0007669"/>
    <property type="project" value="UniProtKB-ARBA"/>
</dbReference>
<name>J6ETW4_TRIAS</name>
<evidence type="ECO:0000256" key="6">
    <source>
        <dbReference type="ARBA" id="ARBA00022840"/>
    </source>
</evidence>
<dbReference type="GO" id="GO:0000462">
    <property type="term" value="P:maturation of SSU-rRNA from tricistronic rRNA transcript (SSU-rRNA, 5.8S rRNA, LSU-rRNA)"/>
    <property type="evidence" value="ECO:0007669"/>
    <property type="project" value="TreeGrafter"/>
</dbReference>
<dbReference type="PANTHER" id="PTHR18934">
    <property type="entry name" value="ATP-DEPENDENT RNA HELICASE"/>
    <property type="match status" value="1"/>
</dbReference>
<feature type="region of interest" description="Disordered" evidence="8">
    <location>
        <begin position="126"/>
        <end position="402"/>
    </location>
</feature>
<accession>J6ETW4</accession>
<evidence type="ECO:0000256" key="5">
    <source>
        <dbReference type="ARBA" id="ARBA00022806"/>
    </source>
</evidence>
<dbReference type="Gene3D" id="1.20.120.1080">
    <property type="match status" value="1"/>
</dbReference>
<evidence type="ECO:0000256" key="7">
    <source>
        <dbReference type="ARBA" id="ARBA00047984"/>
    </source>
</evidence>
<dbReference type="GO" id="GO:0016787">
    <property type="term" value="F:hydrolase activity"/>
    <property type="evidence" value="ECO:0007669"/>
    <property type="project" value="UniProtKB-KW"/>
</dbReference>
<dbReference type="InterPro" id="IPR011709">
    <property type="entry name" value="DEAD-box_helicase_OB_fold"/>
</dbReference>
<sequence>MPPPPPRQRYNAKARGSVAGGSHKKRNRKPKHAADGEDDTPSQPHHEPGMSAKKKKRLDSYIAKKLQLERRDETLKTLAALQSSTNDSSLHMLTTSSIGQNPLAPTSALQRAEKIEDKIVRRGLDKLKRRHGEIDSDSESDDNAKGKGRRQVEVITTAGAEEEGIDTTVLETKAETKAREKALAKGRKGKIQLPKKEKVKEDSSDFDSSDSENDSSDDVSEPSSPPGDTAAAPSQPGSALKATTAGSALKPSTAGSALKSSATGGALKASALSALETSSGSALKSSAGSALKPAAGSALKSSTGSALKSSGEIGGALKRADGTTFQPRVVLRGPKKFAPVRGRKDESESSEDSEDSDSESDASDDESGEADSEESEEDSEDEEGTAEGDAAEPSSPKRSKGFKNWALNAMGNVVQEQQPDLLAVNEAESSKPKKPKQPAPKTGEFVGPMGSTFAIPTTSLLTGSDQGSSARPTIKRRPSVAESRMELPILAEEQNIVEAVLMNPVVVICGETGSGKTTQVPQMLYEAGFGFPGSANPGMIAVTQPRRVAAVSLAERVRDELGFDKKSGIVAHQIRYSSTTSPDTAMKFMTDGVLLRELATDFLLSRYSVIVVDEAHERGVNTDVLIGVLSRVAKLREKRWRESEGSKDRLGPLRIVIMSATLRVADFAENPTLFANPPPIIHIGARQHPVTMHFSRRTSSDYVTEAYKKVCKIHSRLPPGTILVFLTGQNEITGLCRKLDKRYGKGKQKGKTKIKEIEDAPAEGSELPPDVLEAEDLDLGNDQDLAADVDDGIAEEDPEALDTDEDAPELDLEDTDMPMTVLPLYSLLSQEQQMAVFKPPPEGHRLVIVSTNVAETSLTIPGVRYVVDSGRAKERQFDAASGVQNFAVSWISKASAAQRAGRAGRTGPGHCYRLYSSALYEDHFAQFSDPEILRMPIEGVVLNMKAMNIDAVVNFPFPTPPDRSALKRAENLLQHLGALEKPLATRMINGVQQKGVAGGQITELGKAMAAYPVSPRFAKMLAVGSENGCLPYVIAIVAGLSVGDPFMHESALEVKDDGGSDEERELELSHITSEEIKEKERRKDLRSRFFKRTAAFDGKGESDMFKLLSAIGAYEHNPTAAFCSEYFLRHKAMQEIQQLRAQISQIAGEPMSLLQPPSERDRKVLRQVLTAAFIDQIAVIETLALGRGVPAHSSTRGVAYRAVNVPEPVYIHPSSVMFHHKAPEFIVFTELVRTSKVWVKGITKVNPAWLSVLAKDLCTFSQPDIPANRKTGGTERDVIVQPKFSYGGLSVNLPLAKKKQKLVKGKWVTLE</sequence>
<dbReference type="SUPFAM" id="SSF52540">
    <property type="entry name" value="P-loop containing nucleoside triphosphate hydrolases"/>
    <property type="match status" value="1"/>
</dbReference>
<comment type="catalytic activity">
    <reaction evidence="7">
        <text>ATP + H2O = ADP + phosphate + H(+)</text>
        <dbReference type="Rhea" id="RHEA:13065"/>
        <dbReference type="ChEBI" id="CHEBI:15377"/>
        <dbReference type="ChEBI" id="CHEBI:15378"/>
        <dbReference type="ChEBI" id="CHEBI:30616"/>
        <dbReference type="ChEBI" id="CHEBI:43474"/>
        <dbReference type="ChEBI" id="CHEBI:456216"/>
        <dbReference type="EC" id="3.6.4.13"/>
    </reaction>
</comment>
<protein>
    <recommendedName>
        <fullName evidence="2">RNA helicase</fullName>
        <ecNumber evidence="2">3.6.4.13</ecNumber>
    </recommendedName>
</protein>
<dbReference type="EC" id="3.6.4.13" evidence="2"/>
<dbReference type="GO" id="GO:0005524">
    <property type="term" value="F:ATP binding"/>
    <property type="evidence" value="ECO:0007669"/>
    <property type="project" value="UniProtKB-KW"/>
</dbReference>
<dbReference type="Pfam" id="PF07717">
    <property type="entry name" value="OB_NTP_bind"/>
    <property type="match status" value="1"/>
</dbReference>
<dbReference type="GeneID" id="25988686"/>
<dbReference type="SMART" id="SM00487">
    <property type="entry name" value="DEXDc"/>
    <property type="match status" value="1"/>
</dbReference>
<feature type="region of interest" description="Disordered" evidence="8">
    <location>
        <begin position="1"/>
        <end position="59"/>
    </location>
</feature>
<dbReference type="Pfam" id="PF00271">
    <property type="entry name" value="Helicase_C"/>
    <property type="match status" value="1"/>
</dbReference>
<dbReference type="Pfam" id="PF21010">
    <property type="entry name" value="HA2_C"/>
    <property type="match status" value="1"/>
</dbReference>
<dbReference type="Pfam" id="PF00270">
    <property type="entry name" value="DEAD"/>
    <property type="match status" value="1"/>
</dbReference>
<dbReference type="KEGG" id="tasa:A1Q1_05174"/>
<dbReference type="VEuPathDB" id="FungiDB:A1Q1_05174"/>
<keyword evidence="6" id="KW-0067">ATP-binding</keyword>
<comment type="caution">
    <text evidence="11">The sequence shown here is derived from an EMBL/GenBank/DDBJ whole genome shotgun (WGS) entry which is preliminary data.</text>
</comment>
<dbReference type="GO" id="GO:0005730">
    <property type="term" value="C:nucleolus"/>
    <property type="evidence" value="ECO:0007669"/>
    <property type="project" value="TreeGrafter"/>
</dbReference>
<dbReference type="InterPro" id="IPR048333">
    <property type="entry name" value="HA2_WH"/>
</dbReference>
<dbReference type="Proteomes" id="UP000002748">
    <property type="component" value="Unassembled WGS sequence"/>
</dbReference>
<feature type="compositionally biased region" description="Acidic residues" evidence="8">
    <location>
        <begin position="204"/>
        <end position="220"/>
    </location>
</feature>
<evidence type="ECO:0000313" key="11">
    <source>
        <dbReference type="EMBL" id="EJT46217.1"/>
    </source>
</evidence>
<evidence type="ECO:0000313" key="12">
    <source>
        <dbReference type="Proteomes" id="UP000002748"/>
    </source>
</evidence>
<dbReference type="PANTHER" id="PTHR18934:SF99">
    <property type="entry name" value="ATP-DEPENDENT RNA HELICASE DHX37-RELATED"/>
    <property type="match status" value="1"/>
</dbReference>
<feature type="domain" description="Helicase C-terminal" evidence="10">
    <location>
        <begin position="702"/>
        <end position="948"/>
    </location>
</feature>
<gene>
    <name evidence="11" type="ORF">A1Q1_05174</name>
</gene>
<dbReference type="GO" id="GO:0003723">
    <property type="term" value="F:RNA binding"/>
    <property type="evidence" value="ECO:0007669"/>
    <property type="project" value="TreeGrafter"/>
</dbReference>
<dbReference type="GO" id="GO:0003724">
    <property type="term" value="F:RNA helicase activity"/>
    <property type="evidence" value="ECO:0007669"/>
    <property type="project" value="UniProtKB-EC"/>
</dbReference>
<evidence type="ECO:0000256" key="4">
    <source>
        <dbReference type="ARBA" id="ARBA00022801"/>
    </source>
</evidence>
<dbReference type="InterPro" id="IPR014001">
    <property type="entry name" value="Helicase_ATP-bd"/>
</dbReference>
<evidence type="ECO:0000256" key="8">
    <source>
        <dbReference type="SAM" id="MobiDB-lite"/>
    </source>
</evidence>
<dbReference type="OrthoDB" id="10253254at2759"/>
<dbReference type="SMART" id="SM00847">
    <property type="entry name" value="HA2"/>
    <property type="match status" value="1"/>
</dbReference>
<dbReference type="FunFam" id="1.20.120.1080:FF:000039">
    <property type="entry name" value="Unplaced genomic scaffold supercont1.1, whole genome shotgun sequence"/>
    <property type="match status" value="1"/>
</dbReference>
<evidence type="ECO:0000256" key="1">
    <source>
        <dbReference type="ARBA" id="ARBA00008792"/>
    </source>
</evidence>
<dbReference type="RefSeq" id="XP_014177456.1">
    <property type="nucleotide sequence ID" value="XM_014321981.1"/>
</dbReference>
<dbReference type="Gene3D" id="3.40.50.300">
    <property type="entry name" value="P-loop containing nucleotide triphosphate hydrolases"/>
    <property type="match status" value="2"/>
</dbReference>
<feature type="compositionally biased region" description="Basic residues" evidence="8">
    <location>
        <begin position="22"/>
        <end position="31"/>
    </location>
</feature>
<dbReference type="SMART" id="SM00490">
    <property type="entry name" value="HELICc"/>
    <property type="match status" value="1"/>
</dbReference>
<dbReference type="InterPro" id="IPR027417">
    <property type="entry name" value="P-loop_NTPase"/>
</dbReference>
<dbReference type="InterPro" id="IPR001650">
    <property type="entry name" value="Helicase_C-like"/>
</dbReference>
<proteinExistence type="inferred from homology"/>
<feature type="compositionally biased region" description="Basic and acidic residues" evidence="8">
    <location>
        <begin position="172"/>
        <end position="183"/>
    </location>
</feature>
<feature type="region of interest" description="Disordered" evidence="8">
    <location>
        <begin position="426"/>
        <end position="448"/>
    </location>
</feature>
<dbReference type="PROSITE" id="PS00690">
    <property type="entry name" value="DEAH_ATP_HELICASE"/>
    <property type="match status" value="1"/>
</dbReference>
<dbReference type="CDD" id="cd18791">
    <property type="entry name" value="SF2_C_RHA"/>
    <property type="match status" value="1"/>
</dbReference>
<dbReference type="PROSITE" id="PS51192">
    <property type="entry name" value="HELICASE_ATP_BIND_1"/>
    <property type="match status" value="1"/>
</dbReference>
<feature type="compositionally biased region" description="Basic and acidic residues" evidence="8">
    <location>
        <begin position="194"/>
        <end position="203"/>
    </location>
</feature>
<dbReference type="PROSITE" id="PS51194">
    <property type="entry name" value="HELICASE_CTER"/>
    <property type="match status" value="1"/>
</dbReference>
<dbReference type="CDD" id="cd17982">
    <property type="entry name" value="DEXHc_DHX37"/>
    <property type="match status" value="1"/>
</dbReference>
<dbReference type="InterPro" id="IPR007502">
    <property type="entry name" value="Helicase-assoc_dom"/>
</dbReference>
<feature type="domain" description="Helicase ATP-binding" evidence="9">
    <location>
        <begin position="497"/>
        <end position="680"/>
    </location>
</feature>
<dbReference type="InterPro" id="IPR002464">
    <property type="entry name" value="DNA/RNA_helicase_DEAH_CS"/>
</dbReference>
<keyword evidence="3" id="KW-0547">Nucleotide-binding</keyword>
<dbReference type="Pfam" id="PF04408">
    <property type="entry name" value="WHD_HA2"/>
    <property type="match status" value="1"/>
</dbReference>
<dbReference type="EMBL" id="ALBS01000299">
    <property type="protein sequence ID" value="EJT46217.1"/>
    <property type="molecule type" value="Genomic_DNA"/>
</dbReference>